<dbReference type="EMBL" id="JAUSUC010000011">
    <property type="protein sequence ID" value="MDQ0214823.1"/>
    <property type="molecule type" value="Genomic_DNA"/>
</dbReference>
<protein>
    <submittedName>
        <fullName evidence="1">Uncharacterized protein</fullName>
    </submittedName>
</protein>
<evidence type="ECO:0000313" key="1">
    <source>
        <dbReference type="EMBL" id="MDQ0214823.1"/>
    </source>
</evidence>
<organism evidence="1 2">
    <name type="scientific">Oikeobacillus pervagus</name>
    <dbReference type="NCBI Taxonomy" id="1325931"/>
    <lineage>
        <taxon>Bacteria</taxon>
        <taxon>Bacillati</taxon>
        <taxon>Bacillota</taxon>
        <taxon>Bacilli</taxon>
        <taxon>Bacillales</taxon>
        <taxon>Bacillaceae</taxon>
        <taxon>Oikeobacillus</taxon>
    </lineage>
</organism>
<name>A0AAJ1SXV0_9BACI</name>
<sequence length="71" mass="8276">MNKSDRMELILIPSNKGFIKIHIYGFETYGAWGQVFAQLNEITVNMKGFHKKKTLIKTLVRLHDTLKKNNL</sequence>
<reference evidence="1" key="1">
    <citation type="submission" date="2023-07" db="EMBL/GenBank/DDBJ databases">
        <title>Genomic Encyclopedia of Type Strains, Phase IV (KMG-IV): sequencing the most valuable type-strain genomes for metagenomic binning, comparative biology and taxonomic classification.</title>
        <authorList>
            <person name="Goeker M."/>
        </authorList>
    </citation>
    <scope>NUCLEOTIDE SEQUENCE</scope>
    <source>
        <strain evidence="1">DSM 23947</strain>
    </source>
</reference>
<dbReference type="Proteomes" id="UP001237207">
    <property type="component" value="Unassembled WGS sequence"/>
</dbReference>
<evidence type="ECO:0000313" key="2">
    <source>
        <dbReference type="Proteomes" id="UP001237207"/>
    </source>
</evidence>
<keyword evidence="2" id="KW-1185">Reference proteome</keyword>
<dbReference type="RefSeq" id="WP_307256815.1">
    <property type="nucleotide sequence ID" value="NZ_JAUSUC010000011.1"/>
</dbReference>
<proteinExistence type="predicted"/>
<gene>
    <name evidence="1" type="ORF">J2S13_001220</name>
</gene>
<accession>A0AAJ1SXV0</accession>
<comment type="caution">
    <text evidence="1">The sequence shown here is derived from an EMBL/GenBank/DDBJ whole genome shotgun (WGS) entry which is preliminary data.</text>
</comment>
<dbReference type="AlphaFoldDB" id="A0AAJ1SXV0"/>